<evidence type="ECO:0000313" key="2">
    <source>
        <dbReference type="Proteomes" id="UP000703269"/>
    </source>
</evidence>
<dbReference type="Proteomes" id="UP000703269">
    <property type="component" value="Unassembled WGS sequence"/>
</dbReference>
<dbReference type="EMBL" id="BPQB01000185">
    <property type="protein sequence ID" value="GJF00699.1"/>
    <property type="molecule type" value="Genomic_DNA"/>
</dbReference>
<protein>
    <submittedName>
        <fullName evidence="1">Uncharacterized protein</fullName>
    </submittedName>
</protein>
<proteinExistence type="predicted"/>
<comment type="caution">
    <text evidence="1">The sequence shown here is derived from an EMBL/GenBank/DDBJ whole genome shotgun (WGS) entry which is preliminary data.</text>
</comment>
<sequence>MAVIARPTVTVESVPQRTTVDIAFYVACIRGAPLCLIGLVKPLPRPPHQCSRPLLRRSPPFEPCAEQGRTFERCAHPQPQPSTRHGRHRCGCACLAARLSRALFSPRCDIGERSPVSGPSCATQQHRRAFALPALECAMRSD</sequence>
<keyword evidence="2" id="KW-1185">Reference proteome</keyword>
<reference evidence="1 2" key="1">
    <citation type="submission" date="2021-08" db="EMBL/GenBank/DDBJ databases">
        <title>Draft Genome Sequence of Phanerochaete sordida strain YK-624.</title>
        <authorList>
            <person name="Mori T."/>
            <person name="Dohra H."/>
            <person name="Suzuki T."/>
            <person name="Kawagishi H."/>
            <person name="Hirai H."/>
        </authorList>
    </citation>
    <scope>NUCLEOTIDE SEQUENCE [LARGE SCALE GENOMIC DNA]</scope>
    <source>
        <strain evidence="1 2">YK-624</strain>
    </source>
</reference>
<accession>A0A9P3GRW4</accession>
<evidence type="ECO:0000313" key="1">
    <source>
        <dbReference type="EMBL" id="GJF00699.1"/>
    </source>
</evidence>
<organism evidence="1 2">
    <name type="scientific">Phanerochaete sordida</name>
    <dbReference type="NCBI Taxonomy" id="48140"/>
    <lineage>
        <taxon>Eukaryota</taxon>
        <taxon>Fungi</taxon>
        <taxon>Dikarya</taxon>
        <taxon>Basidiomycota</taxon>
        <taxon>Agaricomycotina</taxon>
        <taxon>Agaricomycetes</taxon>
        <taxon>Polyporales</taxon>
        <taxon>Phanerochaetaceae</taxon>
        <taxon>Phanerochaete</taxon>
    </lineage>
</organism>
<name>A0A9P3GRW4_9APHY</name>
<gene>
    <name evidence="1" type="ORF">PsYK624_169970</name>
</gene>
<dbReference type="AlphaFoldDB" id="A0A9P3GRW4"/>